<dbReference type="Proteomes" id="UP000269041">
    <property type="component" value="Unassembled WGS sequence"/>
</dbReference>
<evidence type="ECO:0000313" key="2">
    <source>
        <dbReference type="Proteomes" id="UP000269041"/>
    </source>
</evidence>
<organism evidence="1 2">
    <name type="scientific">Vibrio pectenicida</name>
    <dbReference type="NCBI Taxonomy" id="62763"/>
    <lineage>
        <taxon>Bacteria</taxon>
        <taxon>Pseudomonadati</taxon>
        <taxon>Pseudomonadota</taxon>
        <taxon>Gammaproteobacteria</taxon>
        <taxon>Vibrionales</taxon>
        <taxon>Vibrionaceae</taxon>
        <taxon>Vibrio</taxon>
    </lineage>
</organism>
<dbReference type="RefSeq" id="WP_125320709.1">
    <property type="nucleotide sequence ID" value="NZ_AP024889.1"/>
</dbReference>
<reference evidence="1 2" key="1">
    <citation type="submission" date="2018-12" db="EMBL/GenBank/DDBJ databases">
        <title>Genomic taxonomy of the Vibrionaceae family.</title>
        <authorList>
            <person name="Gomez-Gil B."/>
            <person name="Enciso-Ibarra K."/>
        </authorList>
    </citation>
    <scope>NUCLEOTIDE SEQUENCE [LARGE SCALE GENOMIC DNA]</scope>
    <source>
        <strain evidence="1 2">CAIM 594</strain>
    </source>
</reference>
<proteinExistence type="predicted"/>
<gene>
    <name evidence="1" type="ORF">EJA03_07935</name>
</gene>
<accession>A0A427U4Q5</accession>
<keyword evidence="2" id="KW-1185">Reference proteome</keyword>
<dbReference type="AlphaFoldDB" id="A0A427U4Q5"/>
<dbReference type="OrthoDB" id="5880645at2"/>
<name>A0A427U4Q5_9VIBR</name>
<protein>
    <submittedName>
        <fullName evidence="1">Uncharacterized protein</fullName>
    </submittedName>
</protein>
<comment type="caution">
    <text evidence="1">The sequence shown here is derived from an EMBL/GenBank/DDBJ whole genome shotgun (WGS) entry which is preliminary data.</text>
</comment>
<sequence>MYKYCPNCGIEMIDKNQVSICPRNDIGECSYDGYQNSVATKSEDYSIVEFDKVTKKVCSSSAQA</sequence>
<evidence type="ECO:0000313" key="1">
    <source>
        <dbReference type="EMBL" id="RSD31598.1"/>
    </source>
</evidence>
<dbReference type="EMBL" id="RSFA01000027">
    <property type="protein sequence ID" value="RSD31598.1"/>
    <property type="molecule type" value="Genomic_DNA"/>
</dbReference>